<name>A0ACC0UR66_9HYPO</name>
<dbReference type="Proteomes" id="UP001163324">
    <property type="component" value="Chromosome 9"/>
</dbReference>
<accession>A0ACC0UR66</accession>
<sequence>MNATKRKFNTILQGLGQPRTSTDSQNPPSSPKSTPSKSPSDSLKRRRVGQTPSTAPAPTTTLPTPTVRPTPQKRAPPKPLAKFCPSDRTELLRRLATFQELTDWTPKPDRVSEIEWAKRGWVCAGKERARCVLCNKELVVKLNKKEVDGKEVSVFVASEIESKLVDKYVELIVAAHRDDCLWRKQGCEDTLLRLQLSGGTSSLESLRERYDELCSRKPFLPYEFNLRLPEGLDIDKVLKTLPNDFFKTPAPVEGGSSESPDRVALALALTGWQGLDNPRMGPVPNSASCATCLRRLGLWMFKSKEVDDQGNVLVPAPMDYLDPTREHRFFCPWKNADIQKRTSAKATQDEDLPGWGVLLQTVANNAHLRSVYEGRPSSRKGAVMPSNPSTPVKGRATAPTTPAPATPATAQSGRDMTLTPAQTDGGEEGDMDEKERAEKDKERWARLKKVKSLFDIKGKRRSRAESRAESRPGTRPGTAHSTAQSTKSVKEPESTA</sequence>
<proteinExistence type="predicted"/>
<evidence type="ECO:0000313" key="1">
    <source>
        <dbReference type="EMBL" id="KAI9896615.1"/>
    </source>
</evidence>
<dbReference type="EMBL" id="CM047948">
    <property type="protein sequence ID" value="KAI9896615.1"/>
    <property type="molecule type" value="Genomic_DNA"/>
</dbReference>
<organism evidence="1 2">
    <name type="scientific">Trichothecium roseum</name>
    <dbReference type="NCBI Taxonomy" id="47278"/>
    <lineage>
        <taxon>Eukaryota</taxon>
        <taxon>Fungi</taxon>
        <taxon>Dikarya</taxon>
        <taxon>Ascomycota</taxon>
        <taxon>Pezizomycotina</taxon>
        <taxon>Sordariomycetes</taxon>
        <taxon>Hypocreomycetidae</taxon>
        <taxon>Hypocreales</taxon>
        <taxon>Hypocreales incertae sedis</taxon>
        <taxon>Trichothecium</taxon>
    </lineage>
</organism>
<comment type="caution">
    <text evidence="1">The sequence shown here is derived from an EMBL/GenBank/DDBJ whole genome shotgun (WGS) entry which is preliminary data.</text>
</comment>
<evidence type="ECO:0000313" key="2">
    <source>
        <dbReference type="Proteomes" id="UP001163324"/>
    </source>
</evidence>
<reference evidence="1" key="1">
    <citation type="submission" date="2022-10" db="EMBL/GenBank/DDBJ databases">
        <title>Complete Genome of Trichothecium roseum strain YXFP-22015, a Plant Pathogen Isolated from Citrus.</title>
        <authorList>
            <person name="Wang Y."/>
            <person name="Zhu L."/>
        </authorList>
    </citation>
    <scope>NUCLEOTIDE SEQUENCE</scope>
    <source>
        <strain evidence="1">YXFP-22015</strain>
    </source>
</reference>
<protein>
    <submittedName>
        <fullName evidence="1">Uncharacterized protein</fullName>
    </submittedName>
</protein>
<gene>
    <name evidence="1" type="ORF">N3K66_008787</name>
</gene>
<keyword evidence="2" id="KW-1185">Reference proteome</keyword>